<evidence type="ECO:0000313" key="2">
    <source>
        <dbReference type="EMBL" id="QMV74620.1"/>
    </source>
</evidence>
<feature type="compositionally biased region" description="Basic and acidic residues" evidence="1">
    <location>
        <begin position="1"/>
        <end position="10"/>
    </location>
</feature>
<dbReference type="Pfam" id="PF01042">
    <property type="entry name" value="Ribonuc_L-PSP"/>
    <property type="match status" value="1"/>
</dbReference>
<organism evidence="2 3">
    <name type="scientific">Comamonas piscis</name>
    <dbReference type="NCBI Taxonomy" id="1562974"/>
    <lineage>
        <taxon>Bacteria</taxon>
        <taxon>Pseudomonadati</taxon>
        <taxon>Pseudomonadota</taxon>
        <taxon>Betaproteobacteria</taxon>
        <taxon>Burkholderiales</taxon>
        <taxon>Comamonadaceae</taxon>
        <taxon>Comamonas</taxon>
    </lineage>
</organism>
<dbReference type="InterPro" id="IPR006175">
    <property type="entry name" value="YjgF/YER057c/UK114"/>
</dbReference>
<proteinExistence type="predicted"/>
<accession>A0A7G5EKU5</accession>
<dbReference type="InterPro" id="IPR013813">
    <property type="entry name" value="Endoribo_LPSP/chorism_mut-like"/>
</dbReference>
<gene>
    <name evidence="2" type="ORF">HS961_18255</name>
</gene>
<reference evidence="2 3" key="1">
    <citation type="journal article" date="2020" name="G3 (Bethesda)">
        <title>CeMbio - The Caenorhabditis elegans Microbiome Resource.</title>
        <authorList>
            <person name="Dirksen P."/>
            <person name="Assie A."/>
            <person name="Zimmermann J."/>
            <person name="Zhang F."/>
            <person name="Tietje A.M."/>
            <person name="Marsh S.A."/>
            <person name="Felix M.A."/>
            <person name="Shapira M."/>
            <person name="Kaleta C."/>
            <person name="Schulenburg H."/>
            <person name="Samuel B."/>
        </authorList>
    </citation>
    <scope>NUCLEOTIDE SEQUENCE [LARGE SCALE GENOMIC DNA]</scope>
    <source>
        <strain evidence="2 3">BIGb0172</strain>
    </source>
</reference>
<dbReference type="Proteomes" id="UP000515240">
    <property type="component" value="Chromosome"/>
</dbReference>
<keyword evidence="3" id="KW-1185">Reference proteome</keyword>
<dbReference type="KEGG" id="cpis:HS961_18255"/>
<dbReference type="CDD" id="cd02199">
    <property type="entry name" value="YjgF_YER057c_UK114_like_1"/>
    <property type="match status" value="1"/>
</dbReference>
<dbReference type="SUPFAM" id="SSF55298">
    <property type="entry name" value="YjgF-like"/>
    <property type="match status" value="1"/>
</dbReference>
<dbReference type="InterPro" id="IPR035959">
    <property type="entry name" value="RutC-like_sf"/>
</dbReference>
<name>A0A7G5EKU5_9BURK</name>
<dbReference type="PANTHER" id="PTHR43760">
    <property type="entry name" value="ENDORIBONUCLEASE-RELATED"/>
    <property type="match status" value="1"/>
</dbReference>
<sequence>MNANSPEERLAQAGLALPPPPQPRGNYAPFHLHPLRGGDYQLTFSGQTCRVNGVAIAGMCTPAESIEPAREAAKTAMLNLLAAVSVACDGALPARLVVTRLRGFIRSSVEFTAHTRVLDAASEMLTIAWPEVARPARTAVGVSSLPDGAFIEIEMDAILPFDDQSECRSTAPG</sequence>
<evidence type="ECO:0000256" key="1">
    <source>
        <dbReference type="SAM" id="MobiDB-lite"/>
    </source>
</evidence>
<protein>
    <submittedName>
        <fullName evidence="2">RidA family protein</fullName>
    </submittedName>
</protein>
<evidence type="ECO:0000313" key="3">
    <source>
        <dbReference type="Proteomes" id="UP000515240"/>
    </source>
</evidence>
<dbReference type="Gene3D" id="3.30.1330.40">
    <property type="entry name" value="RutC-like"/>
    <property type="match status" value="1"/>
</dbReference>
<dbReference type="EMBL" id="CP058554">
    <property type="protein sequence ID" value="QMV74620.1"/>
    <property type="molecule type" value="Genomic_DNA"/>
</dbReference>
<dbReference type="PANTHER" id="PTHR43760:SF1">
    <property type="entry name" value="ENDORIBONUCLEASE L-PSP_CHORISMATE MUTASE-LIKE DOMAIN-CONTAINING PROTEIN"/>
    <property type="match status" value="1"/>
</dbReference>
<feature type="region of interest" description="Disordered" evidence="1">
    <location>
        <begin position="1"/>
        <end position="22"/>
    </location>
</feature>
<dbReference type="AlphaFoldDB" id="A0A7G5EKU5"/>